<dbReference type="InterPro" id="IPR051078">
    <property type="entry name" value="SGF11"/>
</dbReference>
<evidence type="ECO:0000256" key="7">
    <source>
        <dbReference type="ARBA" id="ARBA00023159"/>
    </source>
</evidence>
<dbReference type="GeneID" id="87958630"/>
<dbReference type="Pfam" id="PF08209">
    <property type="entry name" value="Sgf11"/>
    <property type="match status" value="1"/>
</dbReference>
<evidence type="ECO:0000256" key="1">
    <source>
        <dbReference type="ARBA" id="ARBA00004123"/>
    </source>
</evidence>
<evidence type="ECO:0000256" key="4">
    <source>
        <dbReference type="ARBA" id="ARBA00022833"/>
    </source>
</evidence>
<evidence type="ECO:0000313" key="13">
    <source>
        <dbReference type="Proteomes" id="UP001329825"/>
    </source>
</evidence>
<dbReference type="Proteomes" id="UP001329825">
    <property type="component" value="Chromosome 9"/>
</dbReference>
<keyword evidence="9" id="KW-0539">Nucleus</keyword>
<feature type="compositionally biased region" description="Low complexity" evidence="11">
    <location>
        <begin position="60"/>
        <end position="77"/>
    </location>
</feature>
<dbReference type="RefSeq" id="XP_062794253.1">
    <property type="nucleotide sequence ID" value="XM_062938202.1"/>
</dbReference>
<evidence type="ECO:0000256" key="2">
    <source>
        <dbReference type="ARBA" id="ARBA00022723"/>
    </source>
</evidence>
<evidence type="ECO:0000256" key="10">
    <source>
        <dbReference type="RuleBase" id="RU261113"/>
    </source>
</evidence>
<evidence type="ECO:0000256" key="6">
    <source>
        <dbReference type="ARBA" id="ARBA00023015"/>
    </source>
</evidence>
<feature type="compositionally biased region" description="Low complexity" evidence="11">
    <location>
        <begin position="277"/>
        <end position="290"/>
    </location>
</feature>
<dbReference type="InterPro" id="IPR013246">
    <property type="entry name" value="SAGA_su_Sgf11"/>
</dbReference>
<evidence type="ECO:0000256" key="9">
    <source>
        <dbReference type="ARBA" id="ARBA00023242"/>
    </source>
</evidence>
<evidence type="ECO:0000256" key="5">
    <source>
        <dbReference type="ARBA" id="ARBA00022853"/>
    </source>
</evidence>
<keyword evidence="8" id="KW-0804">Transcription</keyword>
<comment type="similarity">
    <text evidence="10">Belongs to the SGF11 family.</text>
</comment>
<sequence>MDRTTEIRQASNAILDEMINDLILTTAMSAHREIKRGRAICGTCGTRCRTHLPLPMPTTLQSQNASSSSSSSLLASAHMNSAPPSRNPSPQPTVDGQPIPRTGGYTIGPEKGTGGSTGIGSGSGKIDGNGNVFFECLVCSRSVASNRYAPHLSSCLGLNGSTRRGAARSAAVKARLGTNDRSSPSPYVMGSSKGDGGSDNGDWEKGSDGDGSINGKKKRSKSHLLYNMAEYDICADLEFGVGVVAKSEIIPPPPSSSSKRGRSPSKVPSINKKPKIGSATTSGTATPTPAFRQALPPSKLSRPPTNRPIEISQSPSSSPEKSIISITSSAGTGPGMTGRKTLPGQGQSQGLGLGDLNADPISIPTGGGDDSSDGEVDDY</sequence>
<feature type="compositionally biased region" description="Acidic residues" evidence="11">
    <location>
        <begin position="370"/>
        <end position="379"/>
    </location>
</feature>
<keyword evidence="5" id="KW-0156">Chromatin regulator</keyword>
<dbReference type="PANTHER" id="PTHR46367:SF1">
    <property type="entry name" value="ATAXIN-7-LIKE PROTEIN 3"/>
    <property type="match status" value="1"/>
</dbReference>
<dbReference type="Gene3D" id="3.30.160.60">
    <property type="entry name" value="Classic Zinc Finger"/>
    <property type="match status" value="1"/>
</dbReference>
<feature type="compositionally biased region" description="Gly residues" evidence="11">
    <location>
        <begin position="111"/>
        <end position="124"/>
    </location>
</feature>
<keyword evidence="13" id="KW-1185">Reference proteome</keyword>
<accession>A0ABZ1D879</accession>
<feature type="region of interest" description="Disordered" evidence="11">
    <location>
        <begin position="169"/>
        <end position="219"/>
    </location>
</feature>
<organism evidence="12 13">
    <name type="scientific">Kwoniella shivajii</name>
    <dbReference type="NCBI Taxonomy" id="564305"/>
    <lineage>
        <taxon>Eukaryota</taxon>
        <taxon>Fungi</taxon>
        <taxon>Dikarya</taxon>
        <taxon>Basidiomycota</taxon>
        <taxon>Agaricomycotina</taxon>
        <taxon>Tremellomycetes</taxon>
        <taxon>Tremellales</taxon>
        <taxon>Cryptococcaceae</taxon>
        <taxon>Kwoniella</taxon>
    </lineage>
</organism>
<keyword evidence="3" id="KW-0863">Zinc-finger</keyword>
<dbReference type="PANTHER" id="PTHR46367">
    <property type="entry name" value="ATAXIN-7-LIKE PROTEIN 3"/>
    <property type="match status" value="1"/>
</dbReference>
<proteinExistence type="inferred from homology"/>
<feature type="region of interest" description="Disordered" evidence="11">
    <location>
        <begin position="55"/>
        <end position="124"/>
    </location>
</feature>
<feature type="region of interest" description="Disordered" evidence="11">
    <location>
        <begin position="249"/>
        <end position="379"/>
    </location>
</feature>
<keyword evidence="2" id="KW-0479">Metal-binding</keyword>
<protein>
    <recommendedName>
        <fullName evidence="10">SAGA-associated factor 11</fullName>
    </recommendedName>
</protein>
<gene>
    <name evidence="12" type="ORF">IL334_006500</name>
</gene>
<keyword evidence="6" id="KW-0805">Transcription regulation</keyword>
<evidence type="ECO:0000313" key="12">
    <source>
        <dbReference type="EMBL" id="WRT69514.1"/>
    </source>
</evidence>
<keyword evidence="7 10" id="KW-0010">Activator</keyword>
<feature type="compositionally biased region" description="Low complexity" evidence="11">
    <location>
        <begin position="308"/>
        <end position="329"/>
    </location>
</feature>
<name>A0ABZ1D879_9TREE</name>
<comment type="subcellular location">
    <subcellularLocation>
        <location evidence="1 10">Nucleus</location>
    </subcellularLocation>
</comment>
<dbReference type="EMBL" id="CP141889">
    <property type="protein sequence ID" value="WRT69514.1"/>
    <property type="molecule type" value="Genomic_DNA"/>
</dbReference>
<reference evidence="12 13" key="1">
    <citation type="submission" date="2024-01" db="EMBL/GenBank/DDBJ databases">
        <title>Comparative genomics of Cryptococcus and Kwoniella reveals pathogenesis evolution and contrasting modes of karyotype evolution via chromosome fusion or intercentromeric recombination.</title>
        <authorList>
            <person name="Coelho M.A."/>
            <person name="David-Palma M."/>
            <person name="Shea T."/>
            <person name="Bowers K."/>
            <person name="McGinley-Smith S."/>
            <person name="Mohammad A.W."/>
            <person name="Gnirke A."/>
            <person name="Yurkov A.M."/>
            <person name="Nowrousian M."/>
            <person name="Sun S."/>
            <person name="Cuomo C.A."/>
            <person name="Heitman J."/>
        </authorList>
    </citation>
    <scope>NUCLEOTIDE SEQUENCE [LARGE SCALE GENOMIC DNA]</scope>
    <source>
        <strain evidence="12">CBS 11374</strain>
    </source>
</reference>
<keyword evidence="4" id="KW-0862">Zinc</keyword>
<evidence type="ECO:0000256" key="8">
    <source>
        <dbReference type="ARBA" id="ARBA00023163"/>
    </source>
</evidence>
<evidence type="ECO:0000256" key="3">
    <source>
        <dbReference type="ARBA" id="ARBA00022771"/>
    </source>
</evidence>
<evidence type="ECO:0000256" key="11">
    <source>
        <dbReference type="SAM" id="MobiDB-lite"/>
    </source>
</evidence>